<dbReference type="InterPro" id="IPR010281">
    <property type="entry name" value="DUF885"/>
</dbReference>
<dbReference type="Proteomes" id="UP001382455">
    <property type="component" value="Unassembled WGS sequence"/>
</dbReference>
<evidence type="ECO:0000256" key="1">
    <source>
        <dbReference type="SAM" id="SignalP"/>
    </source>
</evidence>
<gene>
    <name evidence="2" type="ORF">WAE96_15430</name>
</gene>
<dbReference type="PANTHER" id="PTHR33361:SF2">
    <property type="entry name" value="DUF885 DOMAIN-CONTAINING PROTEIN"/>
    <property type="match status" value="1"/>
</dbReference>
<proteinExistence type="predicted"/>
<feature type="chain" id="PRO_5045923014" evidence="1">
    <location>
        <begin position="22"/>
        <end position="420"/>
    </location>
</feature>
<dbReference type="Pfam" id="PF05960">
    <property type="entry name" value="DUF885"/>
    <property type="match status" value="1"/>
</dbReference>
<evidence type="ECO:0000313" key="2">
    <source>
        <dbReference type="EMBL" id="MEI4551063.1"/>
    </source>
</evidence>
<comment type="caution">
    <text evidence="2">The sequence shown here is derived from an EMBL/GenBank/DDBJ whole genome shotgun (WGS) entry which is preliminary data.</text>
</comment>
<reference evidence="2 3" key="1">
    <citation type="submission" date="2023-12" db="EMBL/GenBank/DDBJ databases">
        <title>Friends and Foes: Symbiotic and Algicidal bacterial influence on Karenia brevis blooms.</title>
        <authorList>
            <person name="Fei C."/>
            <person name="Mohamed A.R."/>
            <person name="Booker A."/>
            <person name="Arshad M."/>
            <person name="Klass S."/>
            <person name="Ahn S."/>
            <person name="Gilbert P.M."/>
            <person name="Heil C.A."/>
            <person name="Martinez J.M."/>
            <person name="Amin S.A."/>
        </authorList>
    </citation>
    <scope>NUCLEOTIDE SEQUENCE [LARGE SCALE GENOMIC DNA]</scope>
    <source>
        <strain evidence="2 3">CE15</strain>
    </source>
</reference>
<dbReference type="PANTHER" id="PTHR33361">
    <property type="entry name" value="GLR0591 PROTEIN"/>
    <property type="match status" value="1"/>
</dbReference>
<feature type="signal peptide" evidence="1">
    <location>
        <begin position="1"/>
        <end position="21"/>
    </location>
</feature>
<protein>
    <submittedName>
        <fullName evidence="2">DUF885 family protein</fullName>
    </submittedName>
</protein>
<sequence>MLLRYSLLLCLWLQSASVIHANEHNFNQHYQALVDDVLSKPYSQPQLDFANAIERLKKQPKIAENTVSEWQAKLQKLTPHTTCQKIAFQSLENHLRRVKVRESLKRKLSKESQYTGDFSALPNGRFWYLHWLETWLMDEVTPSELQEIAFNELQVAFAQYQKINAQARASTAAIPAVEHQKIVAAFITREQKVKANLQTMLNLPEFDAPLTIAPSGLPESFPAPGIYDNRTQRFLYHPQNGEMHLSHFDWLYLHEGIPGHHLQFNVVSTESLCPTSAIVPIPFVSSEGWAAYVETLGKEMGLYEMPSSEAYALKWRVLRALRVLIDIGIHYEGWPDEKAKVLWQTYLPEHPEIMVREINRIKNWPAQVITYVYGKYRIEKAIEPYRNNRTRARNRVLRLSNQPPLALEQLADFMPLDNNK</sequence>
<keyword evidence="1" id="KW-0732">Signal</keyword>
<name>A0ABU8EVS2_9GAMM</name>
<evidence type="ECO:0000313" key="3">
    <source>
        <dbReference type="Proteomes" id="UP001382455"/>
    </source>
</evidence>
<keyword evidence="3" id="KW-1185">Reference proteome</keyword>
<dbReference type="RefSeq" id="WP_336436104.1">
    <property type="nucleotide sequence ID" value="NZ_JBAWKS010000002.1"/>
</dbReference>
<accession>A0ABU8EVS2</accession>
<dbReference type="EMBL" id="JBAWKS010000002">
    <property type="protein sequence ID" value="MEI4551063.1"/>
    <property type="molecule type" value="Genomic_DNA"/>
</dbReference>
<organism evidence="2 3">
    <name type="scientific">Pseudoalteromonas spongiae</name>
    <dbReference type="NCBI Taxonomy" id="298657"/>
    <lineage>
        <taxon>Bacteria</taxon>
        <taxon>Pseudomonadati</taxon>
        <taxon>Pseudomonadota</taxon>
        <taxon>Gammaproteobacteria</taxon>
        <taxon>Alteromonadales</taxon>
        <taxon>Pseudoalteromonadaceae</taxon>
        <taxon>Pseudoalteromonas</taxon>
    </lineage>
</organism>